<feature type="domain" description="Nudix hydrolase" evidence="10">
    <location>
        <begin position="160"/>
        <end position="291"/>
    </location>
</feature>
<keyword evidence="6" id="KW-0378">Hydrolase</keyword>
<keyword evidence="5" id="KW-0479">Metal-binding</keyword>
<evidence type="ECO:0000259" key="10">
    <source>
        <dbReference type="PROSITE" id="PS51462"/>
    </source>
</evidence>
<gene>
    <name evidence="11" type="primary">nudC</name>
    <name evidence="11" type="ORF">GCM10022254_66540</name>
</gene>
<protein>
    <recommendedName>
        <fullName evidence="4">NAD(+) diphosphatase</fullName>
        <ecNumber evidence="4">3.6.1.22</ecNumber>
    </recommendedName>
</protein>
<dbReference type="SUPFAM" id="SSF55811">
    <property type="entry name" value="Nudix"/>
    <property type="match status" value="1"/>
</dbReference>
<name>A0ABP8CMS8_9ACTN</name>
<dbReference type="InterPro" id="IPR050241">
    <property type="entry name" value="NAD-cap_RNA_hydrolase_NudC"/>
</dbReference>
<evidence type="ECO:0000256" key="7">
    <source>
        <dbReference type="ARBA" id="ARBA00022842"/>
    </source>
</evidence>
<dbReference type="Proteomes" id="UP001501710">
    <property type="component" value="Unassembled WGS sequence"/>
</dbReference>
<evidence type="ECO:0000256" key="3">
    <source>
        <dbReference type="ARBA" id="ARBA00009595"/>
    </source>
</evidence>
<evidence type="ECO:0000256" key="6">
    <source>
        <dbReference type="ARBA" id="ARBA00022801"/>
    </source>
</evidence>
<dbReference type="Pfam" id="PF09297">
    <property type="entry name" value="Zn_ribbon_NUD"/>
    <property type="match status" value="1"/>
</dbReference>
<comment type="cofactor">
    <cofactor evidence="1">
        <name>Mg(2+)</name>
        <dbReference type="ChEBI" id="CHEBI:18420"/>
    </cofactor>
</comment>
<proteinExistence type="inferred from homology"/>
<sequence>MADTAPLEWLALARGTLDRVALNRRDDAWLDAAWAAPDTRVVVVDDGRALVTYEPDPSLVLVSPDQAPDGDRWLLGEDEAGTVYFGVSGELPTIEGTGTAGLRRVGAILGDRDSGLITHAVALEHWHRTHRHCPRCGTVTRVTSAGHVRVCPEDGSQHFPRVDPAVIMLVTDENDRILLARGPQWPADRRSILAGFVEPGESLEQAVAREVHEEVGLPVRDVRYVGSQPWPLPQSLMLGFTATTDGDTPLRPDPEEILDAAWYTRAELRAAIDAGDLVAPGPLSIAAQLIIRWYGDQLPKMQPF</sequence>
<accession>A0ABP8CMS8</accession>
<evidence type="ECO:0000313" key="11">
    <source>
        <dbReference type="EMBL" id="GAA4240720.1"/>
    </source>
</evidence>
<comment type="catalytic activity">
    <reaction evidence="9">
        <text>a 5'-end NAD(+)-phospho-ribonucleoside in mRNA + H2O = a 5'-end phospho-adenosine-phospho-ribonucleoside in mRNA + beta-nicotinamide D-ribonucleotide + 2 H(+)</text>
        <dbReference type="Rhea" id="RHEA:60876"/>
        <dbReference type="Rhea" id="RHEA-COMP:15698"/>
        <dbReference type="Rhea" id="RHEA-COMP:15719"/>
        <dbReference type="ChEBI" id="CHEBI:14649"/>
        <dbReference type="ChEBI" id="CHEBI:15377"/>
        <dbReference type="ChEBI" id="CHEBI:15378"/>
        <dbReference type="ChEBI" id="CHEBI:144029"/>
        <dbReference type="ChEBI" id="CHEBI:144051"/>
    </reaction>
    <physiologicalReaction direction="left-to-right" evidence="9">
        <dbReference type="Rhea" id="RHEA:60877"/>
    </physiologicalReaction>
</comment>
<dbReference type="Pfam" id="PF00293">
    <property type="entry name" value="NUDIX"/>
    <property type="match status" value="1"/>
</dbReference>
<reference evidence="12" key="1">
    <citation type="journal article" date="2019" name="Int. J. Syst. Evol. Microbiol.">
        <title>The Global Catalogue of Microorganisms (GCM) 10K type strain sequencing project: providing services to taxonomists for standard genome sequencing and annotation.</title>
        <authorList>
            <consortium name="The Broad Institute Genomics Platform"/>
            <consortium name="The Broad Institute Genome Sequencing Center for Infectious Disease"/>
            <person name="Wu L."/>
            <person name="Ma J."/>
        </authorList>
    </citation>
    <scope>NUCLEOTIDE SEQUENCE [LARGE SCALE GENOMIC DNA]</scope>
    <source>
        <strain evidence="12">JCM 17440</strain>
    </source>
</reference>
<evidence type="ECO:0000256" key="8">
    <source>
        <dbReference type="ARBA" id="ARBA00023027"/>
    </source>
</evidence>
<evidence type="ECO:0000256" key="1">
    <source>
        <dbReference type="ARBA" id="ARBA00001946"/>
    </source>
</evidence>
<dbReference type="InterPro" id="IPR049734">
    <property type="entry name" value="NudC-like_C"/>
</dbReference>
<dbReference type="PROSITE" id="PS51462">
    <property type="entry name" value="NUDIX"/>
    <property type="match status" value="1"/>
</dbReference>
<dbReference type="PROSITE" id="PS00893">
    <property type="entry name" value="NUDIX_BOX"/>
    <property type="match status" value="1"/>
</dbReference>
<dbReference type="InterPro" id="IPR000086">
    <property type="entry name" value="NUDIX_hydrolase_dom"/>
</dbReference>
<comment type="similarity">
    <text evidence="3">Belongs to the Nudix hydrolase family. NudC subfamily.</text>
</comment>
<keyword evidence="7" id="KW-0460">Magnesium</keyword>
<evidence type="ECO:0000256" key="4">
    <source>
        <dbReference type="ARBA" id="ARBA00012381"/>
    </source>
</evidence>
<dbReference type="RefSeq" id="WP_344905388.1">
    <property type="nucleotide sequence ID" value="NZ_BAABAS010000026.1"/>
</dbReference>
<keyword evidence="8" id="KW-0520">NAD</keyword>
<dbReference type="InterPro" id="IPR015376">
    <property type="entry name" value="Znr_NADH_PPase"/>
</dbReference>
<evidence type="ECO:0000256" key="9">
    <source>
        <dbReference type="ARBA" id="ARBA00023679"/>
    </source>
</evidence>
<dbReference type="EC" id="3.6.1.22" evidence="4"/>
<dbReference type="NCBIfam" id="NF001299">
    <property type="entry name" value="PRK00241.1"/>
    <property type="match status" value="1"/>
</dbReference>
<dbReference type="InterPro" id="IPR015797">
    <property type="entry name" value="NUDIX_hydrolase-like_dom_sf"/>
</dbReference>
<dbReference type="InterPro" id="IPR020084">
    <property type="entry name" value="NUDIX_hydrolase_CS"/>
</dbReference>
<dbReference type="EMBL" id="BAABAS010000026">
    <property type="protein sequence ID" value="GAA4240720.1"/>
    <property type="molecule type" value="Genomic_DNA"/>
</dbReference>
<comment type="caution">
    <text evidence="11">The sequence shown here is derived from an EMBL/GenBank/DDBJ whole genome shotgun (WGS) entry which is preliminary data.</text>
</comment>
<dbReference type="CDD" id="cd03429">
    <property type="entry name" value="NUDIX_NADH_pyrophosphatase_Nudt13"/>
    <property type="match status" value="1"/>
</dbReference>
<dbReference type="PANTHER" id="PTHR42904:SF6">
    <property type="entry name" value="NAD-CAPPED RNA HYDROLASE NUDT12"/>
    <property type="match status" value="1"/>
</dbReference>
<evidence type="ECO:0000256" key="5">
    <source>
        <dbReference type="ARBA" id="ARBA00022723"/>
    </source>
</evidence>
<comment type="cofactor">
    <cofactor evidence="2">
        <name>Zn(2+)</name>
        <dbReference type="ChEBI" id="CHEBI:29105"/>
    </cofactor>
</comment>
<evidence type="ECO:0000256" key="2">
    <source>
        <dbReference type="ARBA" id="ARBA00001947"/>
    </source>
</evidence>
<dbReference type="Gene3D" id="3.90.79.20">
    <property type="match status" value="1"/>
</dbReference>
<organism evidence="11 12">
    <name type="scientific">Actinomadura meridiana</name>
    <dbReference type="NCBI Taxonomy" id="559626"/>
    <lineage>
        <taxon>Bacteria</taxon>
        <taxon>Bacillati</taxon>
        <taxon>Actinomycetota</taxon>
        <taxon>Actinomycetes</taxon>
        <taxon>Streptosporangiales</taxon>
        <taxon>Thermomonosporaceae</taxon>
        <taxon>Actinomadura</taxon>
    </lineage>
</organism>
<evidence type="ECO:0000313" key="12">
    <source>
        <dbReference type="Proteomes" id="UP001501710"/>
    </source>
</evidence>
<dbReference type="PANTHER" id="PTHR42904">
    <property type="entry name" value="NUDIX HYDROLASE, NUDC SUBFAMILY"/>
    <property type="match status" value="1"/>
</dbReference>
<dbReference type="Gene3D" id="3.90.79.10">
    <property type="entry name" value="Nucleoside Triphosphate Pyrophosphohydrolase"/>
    <property type="match status" value="1"/>
</dbReference>
<keyword evidence="12" id="KW-1185">Reference proteome</keyword>